<dbReference type="AlphaFoldDB" id="A0AAJ5X938"/>
<dbReference type="InterPro" id="IPR012910">
    <property type="entry name" value="Plug_dom"/>
</dbReference>
<sequence length="925" mass="99074">MLALAHGLGLGATAAEAQTAAAGAAKDGQIAFAIPAGSVGDALRAYADTTGLQLIYNAALDTAGRSPGVEDSLGARDALTRLLAGTGLSFRFVNGNTVTIEGAGGDGEVVTGAVQVEGVQGSPWFGGGGRDAGVNGMNGSRDITATEGTGSFTSGALTIGSKVPQALKDVPQSISVLTSERLEQQNVTDFADAMRQLPGVTLVQGTSSIENIFYSRGYEIKSIQVDGGAPLATALASGAAFGFYPQIDMSIYDHVELLRGAQGQFGSYGDPGGTVNLVRKKPLDHAQFAVEAQAGSWQNYRLVADATSPLALDGKLRGRLVMTYQDNRYFYQTAKDNKTLIYGIAELDLTPTTLITAGINYTRQNSLPWFGGLPRYLTGGDLELPRSTSLALPWNRWEFDTTELFGSIEQKFGQDWTLKLNLTDNRQSSTRKIGYSSGAVDPATHTGPYLSGTYNNYASKQFSAEATLIGAIELFGQRQEVTIGVNRVKSDGDGLTNYSQLISATAASPYQPYPGGPVYCTSGGACPVGSIHSSPPVDVFAFDPRNPLYTEPRNPLIYYRFPKLGQTQTGAYINLRLTAFGRLHLTTGLHWSRYEYENEYEYLCTATTGSCAGKQIGDVYYSSPYIRYGANDFSWPPPINLSFDVTKSLTVYAGYTDIYQSQGSLLGHDHSPMPPVTGSNWEGGLKWAAANGKLNLSLAGYQIRQKGFATLDPPDGSEYEDLGNGIECCFVADKEATQVSKGIDFEATGEIVRGWQVSASYTYNENRYEGISYATQEGTPLVSIQPKHLYKLWMSYDFGAAGREGLFSGLTLSGGVNGQSSAFYAGTVCKTDFIVTSSTSGIQSCPGKIIDDVYVPGSVDYAFTVPGHAVVSARIDYRFSGTWSAALNLDNIFDKVYYQTVGSSPSGGNWYGTPRSFTATLRAKW</sequence>
<dbReference type="EMBL" id="CP119316">
    <property type="protein sequence ID" value="WEK48359.1"/>
    <property type="molecule type" value="Genomic_DNA"/>
</dbReference>
<comment type="similarity">
    <text evidence="10 11">Belongs to the TonB-dependent receptor family.</text>
</comment>
<evidence type="ECO:0000256" key="10">
    <source>
        <dbReference type="PROSITE-ProRule" id="PRU01360"/>
    </source>
</evidence>
<dbReference type="Pfam" id="PF07660">
    <property type="entry name" value="STN"/>
    <property type="match status" value="1"/>
</dbReference>
<dbReference type="InterPro" id="IPR039426">
    <property type="entry name" value="TonB-dep_rcpt-like"/>
</dbReference>
<keyword evidence="9 10" id="KW-0998">Cell outer membrane</keyword>
<evidence type="ECO:0000256" key="2">
    <source>
        <dbReference type="ARBA" id="ARBA00022448"/>
    </source>
</evidence>
<evidence type="ECO:0000256" key="4">
    <source>
        <dbReference type="ARBA" id="ARBA00022496"/>
    </source>
</evidence>
<dbReference type="PANTHER" id="PTHR32552">
    <property type="entry name" value="FERRICHROME IRON RECEPTOR-RELATED"/>
    <property type="match status" value="1"/>
</dbReference>
<evidence type="ECO:0000256" key="1">
    <source>
        <dbReference type="ARBA" id="ARBA00004571"/>
    </source>
</evidence>
<dbReference type="InterPro" id="IPR036942">
    <property type="entry name" value="Beta-barrel_TonB_sf"/>
</dbReference>
<dbReference type="SUPFAM" id="SSF56935">
    <property type="entry name" value="Porins"/>
    <property type="match status" value="1"/>
</dbReference>
<dbReference type="Gene3D" id="3.55.50.30">
    <property type="match status" value="1"/>
</dbReference>
<dbReference type="GO" id="GO:0009279">
    <property type="term" value="C:cell outer membrane"/>
    <property type="evidence" value="ECO:0007669"/>
    <property type="project" value="UniProtKB-SubCell"/>
</dbReference>
<dbReference type="Gene3D" id="2.40.170.20">
    <property type="entry name" value="TonB-dependent receptor, beta-barrel domain"/>
    <property type="match status" value="1"/>
</dbReference>
<evidence type="ECO:0000256" key="9">
    <source>
        <dbReference type="ARBA" id="ARBA00023237"/>
    </source>
</evidence>
<reference evidence="13" key="1">
    <citation type="submission" date="2023-03" db="EMBL/GenBank/DDBJ databases">
        <title>Andean soil-derived lignocellulolytic bacterial consortium as a source of novel taxa and putative plastic-active enzymes.</title>
        <authorList>
            <person name="Diaz-Garcia L."/>
            <person name="Chuvochina M."/>
            <person name="Feuerriegel G."/>
            <person name="Bunk B."/>
            <person name="Sproer C."/>
            <person name="Streit W.R."/>
            <person name="Rodriguez L.M."/>
            <person name="Overmann J."/>
            <person name="Jimenez D.J."/>
        </authorList>
    </citation>
    <scope>NUCLEOTIDE SEQUENCE</scope>
    <source>
        <strain evidence="13">MAG 26</strain>
    </source>
</reference>
<keyword evidence="13" id="KW-0675">Receptor</keyword>
<keyword evidence="6" id="KW-0408">Iron</keyword>
<feature type="domain" description="Secretin/TonB short N-terminal" evidence="12">
    <location>
        <begin position="52"/>
        <end position="103"/>
    </location>
</feature>
<proteinExistence type="inferred from homology"/>
<evidence type="ECO:0000256" key="7">
    <source>
        <dbReference type="ARBA" id="ARBA00023077"/>
    </source>
</evidence>
<comment type="subcellular location">
    <subcellularLocation>
        <location evidence="1 10">Cell outer membrane</location>
        <topology evidence="1 10">Multi-pass membrane protein</topology>
    </subcellularLocation>
</comment>
<evidence type="ECO:0000256" key="3">
    <source>
        <dbReference type="ARBA" id="ARBA00022452"/>
    </source>
</evidence>
<dbReference type="SMART" id="SM00965">
    <property type="entry name" value="STN"/>
    <property type="match status" value="1"/>
</dbReference>
<dbReference type="InterPro" id="IPR000531">
    <property type="entry name" value="Beta-barrel_TonB"/>
</dbReference>
<dbReference type="Pfam" id="PF07715">
    <property type="entry name" value="Plug"/>
    <property type="match status" value="1"/>
</dbReference>
<dbReference type="KEGG" id="acob:P0Y56_08715"/>
<accession>A0AAJ5X938</accession>
<dbReference type="Proteomes" id="UP001218362">
    <property type="component" value="Chromosome"/>
</dbReference>
<keyword evidence="4" id="KW-0406">Ion transport</keyword>
<dbReference type="PROSITE" id="PS52016">
    <property type="entry name" value="TONB_DEPENDENT_REC_3"/>
    <property type="match status" value="1"/>
</dbReference>
<dbReference type="Pfam" id="PF00593">
    <property type="entry name" value="TonB_dep_Rec_b-barrel"/>
    <property type="match status" value="1"/>
</dbReference>
<keyword evidence="4" id="KW-0410">Iron transport</keyword>
<evidence type="ECO:0000256" key="6">
    <source>
        <dbReference type="ARBA" id="ARBA00023004"/>
    </source>
</evidence>
<evidence type="ECO:0000256" key="8">
    <source>
        <dbReference type="ARBA" id="ARBA00023136"/>
    </source>
</evidence>
<evidence type="ECO:0000313" key="14">
    <source>
        <dbReference type="Proteomes" id="UP001218362"/>
    </source>
</evidence>
<evidence type="ECO:0000259" key="12">
    <source>
        <dbReference type="SMART" id="SM00965"/>
    </source>
</evidence>
<dbReference type="InterPro" id="IPR037066">
    <property type="entry name" value="Plug_dom_sf"/>
</dbReference>
<evidence type="ECO:0000256" key="11">
    <source>
        <dbReference type="RuleBase" id="RU003357"/>
    </source>
</evidence>
<evidence type="ECO:0000256" key="5">
    <source>
        <dbReference type="ARBA" id="ARBA00022692"/>
    </source>
</evidence>
<dbReference type="InterPro" id="IPR011662">
    <property type="entry name" value="Secretin/TonB_short_N"/>
</dbReference>
<dbReference type="GO" id="GO:0015344">
    <property type="term" value="F:siderophore uptake transmembrane transporter activity"/>
    <property type="evidence" value="ECO:0007669"/>
    <property type="project" value="TreeGrafter"/>
</dbReference>
<dbReference type="PANTHER" id="PTHR32552:SF74">
    <property type="entry name" value="HYDROXAMATE SIDEROPHORE RECEPTOR FHUE"/>
    <property type="match status" value="1"/>
</dbReference>
<evidence type="ECO:0000313" key="13">
    <source>
        <dbReference type="EMBL" id="WEK48359.1"/>
    </source>
</evidence>
<keyword evidence="3 10" id="KW-1134">Transmembrane beta strand</keyword>
<keyword evidence="8 10" id="KW-0472">Membrane</keyword>
<keyword evidence="7 11" id="KW-0798">TonB box</keyword>
<dbReference type="Gene3D" id="2.170.130.10">
    <property type="entry name" value="TonB-dependent receptor, plug domain"/>
    <property type="match status" value="1"/>
</dbReference>
<keyword evidence="2 10" id="KW-0813">Transport</keyword>
<protein>
    <submittedName>
        <fullName evidence="13">TonB-dependent receptor</fullName>
    </submittedName>
</protein>
<gene>
    <name evidence="13" type="ORF">P0Y56_08715</name>
</gene>
<name>A0AAJ5X938_9SPHN</name>
<organism evidence="13 14">
    <name type="scientific">Candidatus Andeanibacterium colombiense</name>
    <dbReference type="NCBI Taxonomy" id="3121345"/>
    <lineage>
        <taxon>Bacteria</taxon>
        <taxon>Pseudomonadati</taxon>
        <taxon>Pseudomonadota</taxon>
        <taxon>Alphaproteobacteria</taxon>
        <taxon>Sphingomonadales</taxon>
        <taxon>Sphingomonadaceae</taxon>
        <taxon>Candidatus Andeanibacterium</taxon>
    </lineage>
</organism>
<dbReference type="CDD" id="cd01347">
    <property type="entry name" value="ligand_gated_channel"/>
    <property type="match status" value="1"/>
</dbReference>
<keyword evidence="5 10" id="KW-0812">Transmembrane</keyword>